<protein>
    <submittedName>
        <fullName evidence="2">Uncharacterized protein</fullName>
    </submittedName>
</protein>
<dbReference type="STRING" id="2070753.A0A3A2Z165"/>
<keyword evidence="3" id="KW-1185">Reference proteome</keyword>
<sequence>LGEGVSGSGDPLESDEEDLEEDEQGDTKAKKRNKPQQVTDLEDIKMNSGNNTASGSPLPVDFTTGGKAAAPSENNAKEM</sequence>
<feature type="non-terminal residue" evidence="2">
    <location>
        <position position="79"/>
    </location>
</feature>
<evidence type="ECO:0000256" key="1">
    <source>
        <dbReference type="SAM" id="MobiDB-lite"/>
    </source>
</evidence>
<comment type="caution">
    <text evidence="2">The sequence shown here is derived from an EMBL/GenBank/DDBJ whole genome shotgun (WGS) entry which is preliminary data.</text>
</comment>
<organism evidence="2 3">
    <name type="scientific">Aspergillus sclerotialis</name>
    <dbReference type="NCBI Taxonomy" id="2070753"/>
    <lineage>
        <taxon>Eukaryota</taxon>
        <taxon>Fungi</taxon>
        <taxon>Dikarya</taxon>
        <taxon>Ascomycota</taxon>
        <taxon>Pezizomycotina</taxon>
        <taxon>Eurotiomycetes</taxon>
        <taxon>Eurotiomycetidae</taxon>
        <taxon>Eurotiales</taxon>
        <taxon>Aspergillaceae</taxon>
        <taxon>Aspergillus</taxon>
        <taxon>Aspergillus subgen. Polypaecilum</taxon>
    </lineage>
</organism>
<evidence type="ECO:0000313" key="2">
    <source>
        <dbReference type="EMBL" id="RJE16490.1"/>
    </source>
</evidence>
<proteinExistence type="predicted"/>
<feature type="region of interest" description="Disordered" evidence="1">
    <location>
        <begin position="1"/>
        <end position="79"/>
    </location>
</feature>
<evidence type="ECO:0000313" key="3">
    <source>
        <dbReference type="Proteomes" id="UP000266188"/>
    </source>
</evidence>
<dbReference type="EMBL" id="MVGC01004517">
    <property type="protein sequence ID" value="RJE16490.1"/>
    <property type="molecule type" value="Genomic_DNA"/>
</dbReference>
<feature type="non-terminal residue" evidence="2">
    <location>
        <position position="1"/>
    </location>
</feature>
<dbReference type="Proteomes" id="UP000266188">
    <property type="component" value="Unassembled WGS sequence"/>
</dbReference>
<accession>A0A3A2Z165</accession>
<name>A0A3A2Z165_9EURO</name>
<dbReference type="AlphaFoldDB" id="A0A3A2Z165"/>
<feature type="compositionally biased region" description="Acidic residues" evidence="1">
    <location>
        <begin position="12"/>
        <end position="24"/>
    </location>
</feature>
<reference evidence="3" key="1">
    <citation type="submission" date="2017-02" db="EMBL/GenBank/DDBJ databases">
        <authorList>
            <person name="Tafer H."/>
            <person name="Lopandic K."/>
        </authorList>
    </citation>
    <scope>NUCLEOTIDE SEQUENCE [LARGE SCALE GENOMIC DNA]</scope>
    <source>
        <strain evidence="3">CBS 366.77</strain>
    </source>
</reference>
<gene>
    <name evidence="2" type="ORF">PHISCL_11173</name>
</gene>